<sequence length="86" mass="9968">MVLSCNKLQLKQGDRVTKVKVDRPILRMSILNMKDMFPTNLPHRKRVVHIEEQLLVKFENATGTSLVRHDVDDEMSESEDMTNDDS</sequence>
<name>A0A2Z6M3P8_TRISU</name>
<proteinExistence type="predicted"/>
<dbReference type="EMBL" id="DF973341">
    <property type="protein sequence ID" value="GAU26771.1"/>
    <property type="molecule type" value="Genomic_DNA"/>
</dbReference>
<reference evidence="2" key="1">
    <citation type="journal article" date="2017" name="Front. Plant Sci.">
        <title>Climate Clever Clovers: New Paradigm to Reduce the Environmental Footprint of Ruminants by Breeding Low Methanogenic Forages Utilizing Haplotype Variation.</title>
        <authorList>
            <person name="Kaur P."/>
            <person name="Appels R."/>
            <person name="Bayer P.E."/>
            <person name="Keeble-Gagnere G."/>
            <person name="Wang J."/>
            <person name="Hirakawa H."/>
            <person name="Shirasawa K."/>
            <person name="Vercoe P."/>
            <person name="Stefanova K."/>
            <person name="Durmic Z."/>
            <person name="Nichols P."/>
            <person name="Revell C."/>
            <person name="Isobe S.N."/>
            <person name="Edwards D."/>
            <person name="Erskine W."/>
        </authorList>
    </citation>
    <scope>NUCLEOTIDE SEQUENCE [LARGE SCALE GENOMIC DNA]</scope>
    <source>
        <strain evidence="2">cv. Daliak</strain>
    </source>
</reference>
<dbReference type="Proteomes" id="UP000242715">
    <property type="component" value="Unassembled WGS sequence"/>
</dbReference>
<accession>A0A2Z6M3P8</accession>
<protein>
    <submittedName>
        <fullName evidence="1">Uncharacterized protein</fullName>
    </submittedName>
</protein>
<keyword evidence="2" id="KW-1185">Reference proteome</keyword>
<evidence type="ECO:0000313" key="2">
    <source>
        <dbReference type="Proteomes" id="UP000242715"/>
    </source>
</evidence>
<gene>
    <name evidence="1" type="ORF">TSUD_317690</name>
</gene>
<organism evidence="1 2">
    <name type="scientific">Trifolium subterraneum</name>
    <name type="common">Subterranean clover</name>
    <dbReference type="NCBI Taxonomy" id="3900"/>
    <lineage>
        <taxon>Eukaryota</taxon>
        <taxon>Viridiplantae</taxon>
        <taxon>Streptophyta</taxon>
        <taxon>Embryophyta</taxon>
        <taxon>Tracheophyta</taxon>
        <taxon>Spermatophyta</taxon>
        <taxon>Magnoliopsida</taxon>
        <taxon>eudicotyledons</taxon>
        <taxon>Gunneridae</taxon>
        <taxon>Pentapetalae</taxon>
        <taxon>rosids</taxon>
        <taxon>fabids</taxon>
        <taxon>Fabales</taxon>
        <taxon>Fabaceae</taxon>
        <taxon>Papilionoideae</taxon>
        <taxon>50 kb inversion clade</taxon>
        <taxon>NPAAA clade</taxon>
        <taxon>Hologalegina</taxon>
        <taxon>IRL clade</taxon>
        <taxon>Trifolieae</taxon>
        <taxon>Trifolium</taxon>
    </lineage>
</organism>
<evidence type="ECO:0000313" key="1">
    <source>
        <dbReference type="EMBL" id="GAU26771.1"/>
    </source>
</evidence>
<dbReference type="AlphaFoldDB" id="A0A2Z6M3P8"/>